<dbReference type="RefSeq" id="WP_184193245.1">
    <property type="nucleotide sequence ID" value="NZ_JACHGW010000001.1"/>
</dbReference>
<accession>A0A7W9SPH1</accession>
<feature type="region of interest" description="Disordered" evidence="1">
    <location>
        <begin position="77"/>
        <end position="110"/>
    </location>
</feature>
<comment type="caution">
    <text evidence="2">The sequence shown here is derived from an EMBL/GenBank/DDBJ whole genome shotgun (WGS) entry which is preliminary data.</text>
</comment>
<sequence>MDRELLVGAGCFVALVFGGMITTAVEPQLRAPVGMTQHQKEALEESAVASVFGEFRSSMADFLWLESERYLHSGVETRGRLESEKKDKTVGEVTGTSSHDTHHEETTVVPSAASDWRGLLGHIERQTQPYMDMSHHTEKSPKEVLPLLRMATWSNPHFVQGYVNGAIQMVHLPDKKDEALAFLLEGERNNPDSISIEATLCEIYFRHFAKPEVAEPYGRRALELYAHKDPQVLSEDEKEDANAAFRWLVGIYRDLGDAQKKAGDTAKAEVLYGAGRTIATECLRHFPDDPTAIIFLRAHPGK</sequence>
<evidence type="ECO:0000256" key="1">
    <source>
        <dbReference type="SAM" id="MobiDB-lite"/>
    </source>
</evidence>
<evidence type="ECO:0008006" key="4">
    <source>
        <dbReference type="Google" id="ProtNLM"/>
    </source>
</evidence>
<keyword evidence="3" id="KW-1185">Reference proteome</keyword>
<dbReference type="Proteomes" id="UP000520814">
    <property type="component" value="Unassembled WGS sequence"/>
</dbReference>
<dbReference type="Gene3D" id="1.25.40.10">
    <property type="entry name" value="Tetratricopeptide repeat domain"/>
    <property type="match status" value="1"/>
</dbReference>
<name>A0A7W9SPH1_ARMRO</name>
<dbReference type="AlphaFoldDB" id="A0A7W9SPH1"/>
<evidence type="ECO:0000313" key="2">
    <source>
        <dbReference type="EMBL" id="MBB6049648.1"/>
    </source>
</evidence>
<evidence type="ECO:0000313" key="3">
    <source>
        <dbReference type="Proteomes" id="UP000520814"/>
    </source>
</evidence>
<dbReference type="InterPro" id="IPR011990">
    <property type="entry name" value="TPR-like_helical_dom_sf"/>
</dbReference>
<gene>
    <name evidence="2" type="ORF">HNQ39_001410</name>
</gene>
<feature type="compositionally biased region" description="Basic and acidic residues" evidence="1">
    <location>
        <begin position="77"/>
        <end position="90"/>
    </location>
</feature>
<reference evidence="2 3" key="1">
    <citation type="submission" date="2020-08" db="EMBL/GenBank/DDBJ databases">
        <title>Genomic Encyclopedia of Type Strains, Phase IV (KMG-IV): sequencing the most valuable type-strain genomes for metagenomic binning, comparative biology and taxonomic classification.</title>
        <authorList>
            <person name="Goeker M."/>
        </authorList>
    </citation>
    <scope>NUCLEOTIDE SEQUENCE [LARGE SCALE GENOMIC DNA]</scope>
    <source>
        <strain evidence="2 3">DSM 23562</strain>
    </source>
</reference>
<organism evidence="2 3">
    <name type="scientific">Armatimonas rosea</name>
    <dbReference type="NCBI Taxonomy" id="685828"/>
    <lineage>
        <taxon>Bacteria</taxon>
        <taxon>Bacillati</taxon>
        <taxon>Armatimonadota</taxon>
        <taxon>Armatimonadia</taxon>
        <taxon>Armatimonadales</taxon>
        <taxon>Armatimonadaceae</taxon>
        <taxon>Armatimonas</taxon>
    </lineage>
</organism>
<protein>
    <recommendedName>
        <fullName evidence="4">Tetratricopeptide repeat protein</fullName>
    </recommendedName>
</protein>
<dbReference type="EMBL" id="JACHGW010000001">
    <property type="protein sequence ID" value="MBB6049648.1"/>
    <property type="molecule type" value="Genomic_DNA"/>
</dbReference>
<proteinExistence type="predicted"/>